<gene>
    <name evidence="3" type="ORF">GF068_40520</name>
</gene>
<comment type="caution">
    <text evidence="3">The sequence shown here is derived from an EMBL/GenBank/DDBJ whole genome shotgun (WGS) entry which is preliminary data.</text>
</comment>
<evidence type="ECO:0000313" key="4">
    <source>
        <dbReference type="Proteomes" id="UP000440224"/>
    </source>
</evidence>
<proteinExistence type="predicted"/>
<dbReference type="AlphaFoldDB" id="A0A6N7Q1J2"/>
<feature type="chain" id="PRO_5026859434" evidence="2">
    <location>
        <begin position="23"/>
        <end position="345"/>
    </location>
</feature>
<dbReference type="RefSeq" id="WP_153824926.1">
    <property type="nucleotide sequence ID" value="NZ_WJIE01000026.1"/>
</dbReference>
<dbReference type="EMBL" id="WJIE01000026">
    <property type="protein sequence ID" value="MRG98153.1"/>
    <property type="molecule type" value="Genomic_DNA"/>
</dbReference>
<name>A0A6N7Q1J2_9BACT</name>
<evidence type="ECO:0000313" key="3">
    <source>
        <dbReference type="EMBL" id="MRG98153.1"/>
    </source>
</evidence>
<evidence type="ECO:0000256" key="1">
    <source>
        <dbReference type="SAM" id="MobiDB-lite"/>
    </source>
</evidence>
<keyword evidence="2" id="KW-0732">Signal</keyword>
<dbReference type="Proteomes" id="UP000440224">
    <property type="component" value="Unassembled WGS sequence"/>
</dbReference>
<protein>
    <submittedName>
        <fullName evidence="3">Uncharacterized protein</fullName>
    </submittedName>
</protein>
<organism evidence="3 4">
    <name type="scientific">Polyangium spumosum</name>
    <dbReference type="NCBI Taxonomy" id="889282"/>
    <lineage>
        <taxon>Bacteria</taxon>
        <taxon>Pseudomonadati</taxon>
        <taxon>Myxococcota</taxon>
        <taxon>Polyangia</taxon>
        <taxon>Polyangiales</taxon>
        <taxon>Polyangiaceae</taxon>
        <taxon>Polyangium</taxon>
    </lineage>
</organism>
<keyword evidence="4" id="KW-1185">Reference proteome</keyword>
<feature type="compositionally biased region" description="Pro residues" evidence="1">
    <location>
        <begin position="149"/>
        <end position="180"/>
    </location>
</feature>
<feature type="region of interest" description="Disordered" evidence="1">
    <location>
        <begin position="141"/>
        <end position="180"/>
    </location>
</feature>
<feature type="signal peptide" evidence="2">
    <location>
        <begin position="1"/>
        <end position="22"/>
    </location>
</feature>
<sequence>MRRAYADLLTLALVMLAPPAMADDAPTAPRVAFRLEYAAPSGAQCPASSALAELTSAKFRYDAFPDAARASLSVTVRRAAGRLEAALVARDDQGAVQWEETATPRWKCDELVEDVALMIYARFMTPKGETPEAWTLLVSQEPSQAPAPLRAPSPAPSPPRAPEPFASQPPLPATPTPRVPEPPFRRELSVAFVVGLLDTPATALGGAIQAAARWPWFSLGVEVRGAVDHRGEVAGDPVRLWLGGLTGIPCLVVHSRVRTCFPVAGGFLQATGGEKLVFRTGTIQPFAGSGLRVSYDQPLSQALWLRAHGEVLLRMKGALLGNSPRSAWESPVVLPSLAIGIMWSP</sequence>
<evidence type="ECO:0000256" key="2">
    <source>
        <dbReference type="SAM" id="SignalP"/>
    </source>
</evidence>
<dbReference type="OrthoDB" id="5503932at2"/>
<accession>A0A6N7Q1J2</accession>
<reference evidence="3 4" key="1">
    <citation type="submission" date="2019-10" db="EMBL/GenBank/DDBJ databases">
        <title>A soil myxobacterium in the family Polyangiaceae.</title>
        <authorList>
            <person name="Li Y."/>
            <person name="Wang J."/>
        </authorList>
    </citation>
    <scope>NUCLEOTIDE SEQUENCE [LARGE SCALE GENOMIC DNA]</scope>
    <source>
        <strain evidence="3 4">DSM 14734</strain>
    </source>
</reference>